<dbReference type="CDD" id="cd00609">
    <property type="entry name" value="AAT_like"/>
    <property type="match status" value="1"/>
</dbReference>
<dbReference type="PANTHER" id="PTHR43525:SF2">
    <property type="entry name" value="CYSTATHIONINE BETA-LYASE-RELATED"/>
    <property type="match status" value="1"/>
</dbReference>
<dbReference type="KEGG" id="ltr:EVS81_05480"/>
<keyword evidence="3" id="KW-0663">Pyridoxal phosphate</keyword>
<dbReference type="Gene3D" id="3.40.640.10">
    <property type="entry name" value="Type I PLP-dependent aspartate aminotransferase-like (Major domain)"/>
    <property type="match status" value="1"/>
</dbReference>
<dbReference type="InterPro" id="IPR015421">
    <property type="entry name" value="PyrdxlP-dep_Trfase_major"/>
</dbReference>
<evidence type="ECO:0000313" key="8">
    <source>
        <dbReference type="EMBL" id="QBE48357.1"/>
    </source>
</evidence>
<accession>A0A4P6KDH3</accession>
<comment type="cofactor">
    <cofactor evidence="1">
        <name>pyridoxal 5'-phosphate</name>
        <dbReference type="ChEBI" id="CHEBI:597326"/>
    </cofactor>
</comment>
<dbReference type="GO" id="GO:0008483">
    <property type="term" value="F:transaminase activity"/>
    <property type="evidence" value="ECO:0007669"/>
    <property type="project" value="UniProtKB-KW"/>
</dbReference>
<keyword evidence="8" id="KW-0032">Aminotransferase</keyword>
<dbReference type="EC" id="4.4.1.13" evidence="2"/>
<dbReference type="InterPro" id="IPR015424">
    <property type="entry name" value="PyrdxlP-dep_Trfase"/>
</dbReference>
<dbReference type="InterPro" id="IPR051798">
    <property type="entry name" value="Class-II_PLP-Dep_Aminotrans"/>
</dbReference>
<keyword evidence="4" id="KW-0456">Lyase</keyword>
<dbReference type="Proteomes" id="UP000289260">
    <property type="component" value="Chromosome"/>
</dbReference>
<evidence type="ECO:0000256" key="3">
    <source>
        <dbReference type="ARBA" id="ARBA00022898"/>
    </source>
</evidence>
<feature type="compositionally biased region" description="Basic and acidic residues" evidence="6">
    <location>
        <begin position="48"/>
        <end position="62"/>
    </location>
</feature>
<dbReference type="InterPro" id="IPR004839">
    <property type="entry name" value="Aminotransferase_I/II_large"/>
</dbReference>
<protein>
    <recommendedName>
        <fullName evidence="2">cysteine-S-conjugate beta-lyase</fullName>
        <ecNumber evidence="2">4.4.1.13</ecNumber>
    </recommendedName>
</protein>
<feature type="region of interest" description="Disordered" evidence="6">
    <location>
        <begin position="1"/>
        <end position="65"/>
    </location>
</feature>
<dbReference type="GO" id="GO:0047804">
    <property type="term" value="F:cysteine-S-conjugate beta-lyase activity"/>
    <property type="evidence" value="ECO:0007669"/>
    <property type="project" value="UniProtKB-EC"/>
</dbReference>
<evidence type="ECO:0000313" key="9">
    <source>
        <dbReference type="Proteomes" id="UP000289260"/>
    </source>
</evidence>
<sequence length="445" mass="47848">MRRWAPRLPAAASLAGACRAPSKTHSTPAESGSCAARRRHTMSGNRAADPRCPRAPARREAEGGTVAATVHARDPLVTEDIGRALAEMEFGSPPAVTRALGAALDREELGYLGAAEIDRLQAAVGGWLRDSYSWTPPVDAIRPVADLVAGFRAILTHFVPEGEPIIVPTPGYMPFLSVPPTIGRPVIEVPMLATDSGWRYDFDGLRRAFARGARLLVLCNPHNPIGKVAVESELAEIERIVDEFDGIVLADEIHAPLVLGDAPHIVYAARSPRAAAHTITATSATKAFNIPGTKCGQLIFTNPQHLARWAEVGHWYEHQTSVLGVVATEAAYRGGRAWLGETVEALRASVSEALAVLEAAEGRTGIRVRRPEATYLLWIDLRETGLLREGVCAARALREASHLVVTDGADCGEAGRGFVRFNAALPREHVREAMERLIRAAEDAG</sequence>
<organism evidence="8 9">
    <name type="scientific">Leucobacter triazinivorans</name>
    <dbReference type="NCBI Taxonomy" id="1784719"/>
    <lineage>
        <taxon>Bacteria</taxon>
        <taxon>Bacillati</taxon>
        <taxon>Actinomycetota</taxon>
        <taxon>Actinomycetes</taxon>
        <taxon>Micrococcales</taxon>
        <taxon>Microbacteriaceae</taxon>
        <taxon>Leucobacter</taxon>
    </lineage>
</organism>
<evidence type="ECO:0000256" key="1">
    <source>
        <dbReference type="ARBA" id="ARBA00001933"/>
    </source>
</evidence>
<dbReference type="GO" id="GO:0030170">
    <property type="term" value="F:pyridoxal phosphate binding"/>
    <property type="evidence" value="ECO:0007669"/>
    <property type="project" value="InterPro"/>
</dbReference>
<evidence type="ECO:0000256" key="6">
    <source>
        <dbReference type="SAM" id="MobiDB-lite"/>
    </source>
</evidence>
<reference evidence="8 9" key="1">
    <citation type="submission" date="2019-02" db="EMBL/GenBank/DDBJ databases">
        <authorList>
            <person name="Sun L."/>
            <person name="Pan D."/>
            <person name="Wu X."/>
        </authorList>
    </citation>
    <scope>NUCLEOTIDE SEQUENCE [LARGE SCALE GENOMIC DNA]</scope>
    <source>
        <strain evidence="8 9">JW-1</strain>
    </source>
</reference>
<dbReference type="PANTHER" id="PTHR43525">
    <property type="entry name" value="PROTEIN MALY"/>
    <property type="match status" value="1"/>
</dbReference>
<dbReference type="Pfam" id="PF00155">
    <property type="entry name" value="Aminotran_1_2"/>
    <property type="match status" value="1"/>
</dbReference>
<dbReference type="SUPFAM" id="SSF53383">
    <property type="entry name" value="PLP-dependent transferases"/>
    <property type="match status" value="1"/>
</dbReference>
<comment type="similarity">
    <text evidence="5">Belongs to the class-II pyridoxal-phosphate-dependent aminotransferase family. MalY/PatB cystathionine beta-lyase subfamily.</text>
</comment>
<keyword evidence="8" id="KW-0808">Transferase</keyword>
<dbReference type="Gene3D" id="3.90.1150.10">
    <property type="entry name" value="Aspartate Aminotransferase, domain 1"/>
    <property type="match status" value="1"/>
</dbReference>
<dbReference type="PROSITE" id="PS51257">
    <property type="entry name" value="PROKAR_LIPOPROTEIN"/>
    <property type="match status" value="1"/>
</dbReference>
<dbReference type="InterPro" id="IPR015422">
    <property type="entry name" value="PyrdxlP-dep_Trfase_small"/>
</dbReference>
<keyword evidence="9" id="KW-1185">Reference proteome</keyword>
<gene>
    <name evidence="8" type="ORF">EVS81_05480</name>
</gene>
<evidence type="ECO:0000256" key="5">
    <source>
        <dbReference type="ARBA" id="ARBA00037974"/>
    </source>
</evidence>
<evidence type="ECO:0000256" key="2">
    <source>
        <dbReference type="ARBA" id="ARBA00012224"/>
    </source>
</evidence>
<name>A0A4P6KDH3_9MICO</name>
<dbReference type="EMBL" id="CP035806">
    <property type="protein sequence ID" value="QBE48357.1"/>
    <property type="molecule type" value="Genomic_DNA"/>
</dbReference>
<proteinExistence type="inferred from homology"/>
<evidence type="ECO:0000259" key="7">
    <source>
        <dbReference type="Pfam" id="PF00155"/>
    </source>
</evidence>
<dbReference type="OrthoDB" id="3224382at2"/>
<evidence type="ECO:0000256" key="4">
    <source>
        <dbReference type="ARBA" id="ARBA00023239"/>
    </source>
</evidence>
<feature type="domain" description="Aminotransferase class I/classII large" evidence="7">
    <location>
        <begin position="117"/>
        <end position="437"/>
    </location>
</feature>
<dbReference type="AlphaFoldDB" id="A0A4P6KDH3"/>